<dbReference type="ExpressionAtlas" id="A0A2K3JZG2">
    <property type="expression patterns" value="baseline"/>
</dbReference>
<sequence>MNLLCHVDSDQGTKPIQAVSNFSDGNEVNIIAPPRESSLFSSSLSDLFSRKLRLSGNNALYGHSVNTNVSHYEEEELVDSFEELGAQIIRNLLPDEDNLLSGATDWNGDDIDELDFFSNVGGMELEDVDNSFSGEKNSKIIGRA</sequence>
<comment type="caution">
    <text evidence="1">The sequence shown here is derived from an EMBL/GenBank/DDBJ whole genome shotgun (WGS) entry which is preliminary data.</text>
</comment>
<protein>
    <submittedName>
        <fullName evidence="1">Protein MEI2-like 4-like</fullName>
    </submittedName>
</protein>
<dbReference type="Proteomes" id="UP000236291">
    <property type="component" value="Unassembled WGS sequence"/>
</dbReference>
<reference evidence="1 2" key="1">
    <citation type="journal article" date="2014" name="Am. J. Bot.">
        <title>Genome assembly and annotation for red clover (Trifolium pratense; Fabaceae).</title>
        <authorList>
            <person name="Istvanek J."/>
            <person name="Jaros M."/>
            <person name="Krenek A."/>
            <person name="Repkova J."/>
        </authorList>
    </citation>
    <scope>NUCLEOTIDE SEQUENCE [LARGE SCALE GENOMIC DNA]</scope>
    <source>
        <strain evidence="2">cv. Tatra</strain>
        <tissue evidence="1">Young leaves</tissue>
    </source>
</reference>
<dbReference type="EMBL" id="ASHM01131832">
    <property type="protein sequence ID" value="PNX59386.1"/>
    <property type="molecule type" value="Genomic_DNA"/>
</dbReference>
<evidence type="ECO:0000313" key="2">
    <source>
        <dbReference type="Proteomes" id="UP000236291"/>
    </source>
</evidence>
<feature type="non-terminal residue" evidence="1">
    <location>
        <position position="144"/>
    </location>
</feature>
<accession>A0A2K3JZG2</accession>
<gene>
    <name evidence="1" type="ORF">L195_g059664</name>
</gene>
<evidence type="ECO:0000313" key="1">
    <source>
        <dbReference type="EMBL" id="PNX59386.1"/>
    </source>
</evidence>
<organism evidence="1 2">
    <name type="scientific">Trifolium pratense</name>
    <name type="common">Red clover</name>
    <dbReference type="NCBI Taxonomy" id="57577"/>
    <lineage>
        <taxon>Eukaryota</taxon>
        <taxon>Viridiplantae</taxon>
        <taxon>Streptophyta</taxon>
        <taxon>Embryophyta</taxon>
        <taxon>Tracheophyta</taxon>
        <taxon>Spermatophyta</taxon>
        <taxon>Magnoliopsida</taxon>
        <taxon>eudicotyledons</taxon>
        <taxon>Gunneridae</taxon>
        <taxon>Pentapetalae</taxon>
        <taxon>rosids</taxon>
        <taxon>fabids</taxon>
        <taxon>Fabales</taxon>
        <taxon>Fabaceae</taxon>
        <taxon>Papilionoideae</taxon>
        <taxon>50 kb inversion clade</taxon>
        <taxon>NPAAA clade</taxon>
        <taxon>Hologalegina</taxon>
        <taxon>IRL clade</taxon>
        <taxon>Trifolieae</taxon>
        <taxon>Trifolium</taxon>
    </lineage>
</organism>
<dbReference type="AlphaFoldDB" id="A0A2K3JZG2"/>
<proteinExistence type="predicted"/>
<name>A0A2K3JZG2_TRIPR</name>
<reference evidence="1 2" key="2">
    <citation type="journal article" date="2017" name="Front. Plant Sci.">
        <title>Gene Classification and Mining of Molecular Markers Useful in Red Clover (Trifolium pratense) Breeding.</title>
        <authorList>
            <person name="Istvanek J."/>
            <person name="Dluhosova J."/>
            <person name="Dluhos P."/>
            <person name="Patkova L."/>
            <person name="Nedelnik J."/>
            <person name="Repkova J."/>
        </authorList>
    </citation>
    <scope>NUCLEOTIDE SEQUENCE [LARGE SCALE GENOMIC DNA]</scope>
    <source>
        <strain evidence="2">cv. Tatra</strain>
        <tissue evidence="1">Young leaves</tissue>
    </source>
</reference>
<dbReference type="STRING" id="57577.A0A2K3JZG2"/>